<accession>L1LDW4</accession>
<comment type="caution">
    <text evidence="2">The sequence shown here is derived from an EMBL/GenBank/DDBJ whole genome shotgun (WGS) entry which is preliminary data.</text>
</comment>
<dbReference type="Proteomes" id="UP000031512">
    <property type="component" value="Unassembled WGS sequence"/>
</dbReference>
<evidence type="ECO:0000313" key="2">
    <source>
        <dbReference type="EMBL" id="EKX73632.1"/>
    </source>
</evidence>
<dbReference type="RefSeq" id="XP_004833084.1">
    <property type="nucleotide sequence ID" value="XM_004833027.1"/>
</dbReference>
<dbReference type="AlphaFoldDB" id="L1LDW4"/>
<reference evidence="2 3" key="1">
    <citation type="journal article" date="2012" name="BMC Genomics">
        <title>Comparative genomic analysis and phylogenetic position of Theileria equi.</title>
        <authorList>
            <person name="Kappmeyer L.S."/>
            <person name="Thiagarajan M."/>
            <person name="Herndon D.R."/>
            <person name="Ramsay J.D."/>
            <person name="Caler E."/>
            <person name="Djikeng A."/>
            <person name="Gillespie J.J."/>
            <person name="Lau A.O."/>
            <person name="Roalson E.H."/>
            <person name="Silva J.C."/>
            <person name="Silva M.G."/>
            <person name="Suarez C.E."/>
            <person name="Ueti M.W."/>
            <person name="Nene V.M."/>
            <person name="Mealey R.H."/>
            <person name="Knowles D.P."/>
            <person name="Brayton K.A."/>
        </authorList>
    </citation>
    <scope>NUCLEOTIDE SEQUENCE [LARGE SCALE GENOMIC DNA]</scope>
    <source>
        <strain evidence="2 3">WA</strain>
    </source>
</reference>
<dbReference type="EMBL" id="ACOU01000002">
    <property type="protein sequence ID" value="EKX73632.1"/>
    <property type="molecule type" value="Genomic_DNA"/>
</dbReference>
<gene>
    <name evidence="2" type="ORF">BEWA_036680</name>
</gene>
<proteinExistence type="predicted"/>
<evidence type="ECO:0000256" key="1">
    <source>
        <dbReference type="SAM" id="MobiDB-lite"/>
    </source>
</evidence>
<dbReference type="VEuPathDB" id="PiroplasmaDB:BEWA_036680"/>
<name>L1LDW4_THEEQ</name>
<dbReference type="GeneID" id="15806555"/>
<evidence type="ECO:0000313" key="3">
    <source>
        <dbReference type="Proteomes" id="UP000031512"/>
    </source>
</evidence>
<protein>
    <submittedName>
        <fullName evidence="2">Uncharacterized protein</fullName>
    </submittedName>
</protein>
<dbReference type="KEGG" id="beq:BEWA_036680"/>
<organism evidence="2 3">
    <name type="scientific">Theileria equi strain WA</name>
    <dbReference type="NCBI Taxonomy" id="1537102"/>
    <lineage>
        <taxon>Eukaryota</taxon>
        <taxon>Sar</taxon>
        <taxon>Alveolata</taxon>
        <taxon>Apicomplexa</taxon>
        <taxon>Aconoidasida</taxon>
        <taxon>Piroplasmida</taxon>
        <taxon>Theileriidae</taxon>
        <taxon>Theileria</taxon>
    </lineage>
</organism>
<feature type="region of interest" description="Disordered" evidence="1">
    <location>
        <begin position="455"/>
        <end position="474"/>
    </location>
</feature>
<keyword evidence="3" id="KW-1185">Reference proteome</keyword>
<sequence length="540" mass="60498">MNSPLKLDIEKGNWLKNNGIECKDISNYGGYNSYEYTSKQGKQTFFTLSVILYNDKELPGIVLSGLSIRSVVTYFNYSNKLLVTDIETNDKQIYFINIDTESNIEDAIYTKFEINNNNKLAKDEIHAILQNIDDNKGLDLVILRNQKEDITKKLLGTNDIIFDLSYKPQGSDGRSQDTYRSGSTNIKVNSASKSISQYHKVKHDLLSDGTNFNLRGVRLKNGSSMRISGGFPNDKINNFFVYYGKGDGSYDTLLLITLTISTQGADPHSIPDIYLIVKSKGGEKWDLYKIEQFDEDGNQDFQEVLKKASSSESIDLSSLKGKVKKISPEKSIKEISISELTLDLSKPDGQQYPQESTQKLAVEKSDVTIEKSTGFWKFEHTMTPNKQSFKVKNVTHGITQLTGISPPDQLLSISAYYHGDTSSDFGKLLLVEVVASKTSTEYKYYQRATKDTKDWTSLPRDGVETDGETDQKLSEGELKKELDRLKEIHIPSGKSALRITTDTTLGTSAAGFGAWEGYSIVRGSGRSLIMKLIRIFTTLL</sequence>